<dbReference type="RefSeq" id="WP_013585409.1">
    <property type="nucleotide sequence ID" value="NZ_LDRT01000077.1"/>
</dbReference>
<dbReference type="PATRIC" id="fig|2033.6.peg.3592"/>
<dbReference type="EMBL" id="LDRT01000077">
    <property type="protein sequence ID" value="KTR93662.1"/>
    <property type="molecule type" value="Genomic_DNA"/>
</dbReference>
<dbReference type="Pfam" id="PF07876">
    <property type="entry name" value="Dabb"/>
    <property type="match status" value="1"/>
</dbReference>
<evidence type="ECO:0000313" key="3">
    <source>
        <dbReference type="Proteomes" id="UP000075025"/>
    </source>
</evidence>
<dbReference type="PANTHER" id="PTHR37832">
    <property type="entry name" value="BLL2683 PROTEIN"/>
    <property type="match status" value="1"/>
</dbReference>
<reference evidence="2 3" key="1">
    <citation type="journal article" date="2016" name="Front. Microbiol.">
        <title>Genomic Resource of Rice Seed Associated Bacteria.</title>
        <authorList>
            <person name="Midha S."/>
            <person name="Bansal K."/>
            <person name="Sharma S."/>
            <person name="Kumar N."/>
            <person name="Patil P.P."/>
            <person name="Chaudhry V."/>
            <person name="Patil P.B."/>
        </authorList>
    </citation>
    <scope>NUCLEOTIDE SEQUENCE [LARGE SCALE GENOMIC DNA]</scope>
    <source>
        <strain evidence="2 3">NS220</strain>
    </source>
</reference>
<comment type="caution">
    <text evidence="2">The sequence shown here is derived from an EMBL/GenBank/DDBJ whole genome shotgun (WGS) entry which is preliminary data.</text>
</comment>
<dbReference type="PANTHER" id="PTHR37832:SF1">
    <property type="entry name" value="STRESS-RESPONSE A_B BARREL DOMAIN-CONTAINING PROTEIN"/>
    <property type="match status" value="1"/>
</dbReference>
<dbReference type="AlphaFoldDB" id="A0A147EVT1"/>
<dbReference type="InterPro" id="IPR013097">
    <property type="entry name" value="Dabb"/>
</dbReference>
<dbReference type="Gene3D" id="3.30.70.100">
    <property type="match status" value="1"/>
</dbReference>
<accession>A0A147EVT1</accession>
<dbReference type="InterPro" id="IPR011008">
    <property type="entry name" value="Dimeric_a/b-barrel"/>
</dbReference>
<dbReference type="OMA" id="ARHQVDY"/>
<evidence type="ECO:0000313" key="2">
    <source>
        <dbReference type="EMBL" id="KTR93662.1"/>
    </source>
</evidence>
<proteinExistence type="predicted"/>
<sequence length="100" mass="11287">MSIRHIVLWKLAADDADTRALHAEQIEERLLALRGVIDEIEHLEIGRNVAYPQANWDVALVSQFADAEALERYQVHPAHQEVVGFVRSVVAERACVDYPA</sequence>
<organism evidence="2 3">
    <name type="scientific">Microbacterium testaceum</name>
    <name type="common">Aureobacterium testaceum</name>
    <name type="synonym">Brevibacterium testaceum</name>
    <dbReference type="NCBI Taxonomy" id="2033"/>
    <lineage>
        <taxon>Bacteria</taxon>
        <taxon>Bacillati</taxon>
        <taxon>Actinomycetota</taxon>
        <taxon>Actinomycetes</taxon>
        <taxon>Micrococcales</taxon>
        <taxon>Microbacteriaceae</taxon>
        <taxon>Microbacterium</taxon>
    </lineage>
</organism>
<dbReference type="Proteomes" id="UP000075025">
    <property type="component" value="Unassembled WGS sequence"/>
</dbReference>
<evidence type="ECO:0000259" key="1">
    <source>
        <dbReference type="PROSITE" id="PS51502"/>
    </source>
</evidence>
<dbReference type="SUPFAM" id="SSF54909">
    <property type="entry name" value="Dimeric alpha+beta barrel"/>
    <property type="match status" value="1"/>
</dbReference>
<gene>
    <name evidence="2" type="ORF">NS220_11750</name>
</gene>
<feature type="domain" description="Stress-response A/B barrel" evidence="1">
    <location>
        <begin position="3"/>
        <end position="98"/>
    </location>
</feature>
<dbReference type="OrthoDB" id="6637496at2"/>
<dbReference type="SMART" id="SM00886">
    <property type="entry name" value="Dabb"/>
    <property type="match status" value="1"/>
</dbReference>
<dbReference type="PROSITE" id="PS51502">
    <property type="entry name" value="S_R_A_B_BARREL"/>
    <property type="match status" value="1"/>
</dbReference>
<name>A0A147EVT1_MICTE</name>
<protein>
    <submittedName>
        <fullName evidence="2">Stress responsive alpha-beta barrel domain-containing protein</fullName>
    </submittedName>
</protein>